<accession>A0AC34RII0</accession>
<sequence>MFCNAKELRFVQAIWRHGDRAPSKHPYPYDPYDETYWPTGWSQLTELGAQQLEELGAFFRQRYVDSFVNETFSVYEANRALSSAQAFLDGMFNLNVCGGPRKAPIPIHSTGVDIDDFLLKPTSTDCPAYEKHFERLSAPLLQTTQQNYDVLFNFLGNVTGIGPNITVDQVAGLSNIAREIAHNLTQPDWVQKIWPEYGNATTLDLIKIIDRETRINEFNDDKLAKYRGGYLLGDWLTRTKKVAEGKQKDPSKMMLYSSHDGTLLSLLYSLKIADGEQIPYAASVIMEIYETDVGKFEAQFIYRKNGEVLLKTIPGCTESCPVEQLMEILKDNAVYTRKEAEKLCKVKKAKKLKSSSHSEETDF</sequence>
<name>A0AC34RII0_9BILA</name>
<evidence type="ECO:0000313" key="2">
    <source>
        <dbReference type="WBParaSite" id="JU765_v2.g7188.t1"/>
    </source>
</evidence>
<proteinExistence type="predicted"/>
<dbReference type="WBParaSite" id="JU765_v2.g7188.t1">
    <property type="protein sequence ID" value="JU765_v2.g7188.t1"/>
    <property type="gene ID" value="JU765_v2.g7188"/>
</dbReference>
<dbReference type="Proteomes" id="UP000887576">
    <property type="component" value="Unplaced"/>
</dbReference>
<evidence type="ECO:0000313" key="1">
    <source>
        <dbReference type="Proteomes" id="UP000887576"/>
    </source>
</evidence>
<organism evidence="1 2">
    <name type="scientific">Panagrolaimus sp. JU765</name>
    <dbReference type="NCBI Taxonomy" id="591449"/>
    <lineage>
        <taxon>Eukaryota</taxon>
        <taxon>Metazoa</taxon>
        <taxon>Ecdysozoa</taxon>
        <taxon>Nematoda</taxon>
        <taxon>Chromadorea</taxon>
        <taxon>Rhabditida</taxon>
        <taxon>Tylenchina</taxon>
        <taxon>Panagrolaimomorpha</taxon>
        <taxon>Panagrolaimoidea</taxon>
        <taxon>Panagrolaimidae</taxon>
        <taxon>Panagrolaimus</taxon>
    </lineage>
</organism>
<protein>
    <submittedName>
        <fullName evidence="2">Acid phosphatase</fullName>
    </submittedName>
</protein>
<reference evidence="2" key="1">
    <citation type="submission" date="2022-11" db="UniProtKB">
        <authorList>
            <consortium name="WormBaseParasite"/>
        </authorList>
    </citation>
    <scope>IDENTIFICATION</scope>
</reference>